<protein>
    <submittedName>
        <fullName evidence="1">Uncharacterized protein</fullName>
    </submittedName>
</protein>
<name>A0ABW8U6S0_9GAMM</name>
<gene>
    <name evidence="1" type="ORF">ACJHVH_04350</name>
</gene>
<dbReference type="RefSeq" id="WP_080947343.1">
    <property type="nucleotide sequence ID" value="NZ_JBJJXE010000004.1"/>
</dbReference>
<dbReference type="Proteomes" id="UP001624684">
    <property type="component" value="Unassembled WGS sequence"/>
</dbReference>
<proteinExistence type="predicted"/>
<reference evidence="1 2" key="1">
    <citation type="submission" date="2024-11" db="EMBL/GenBank/DDBJ databases">
        <title>First Report of Moraxella oculi in Brazil in an Infectious Bovine Keratoconjunctivitis Outbreak.</title>
        <authorList>
            <person name="Carvalho C.V."/>
            <person name="Domingues R."/>
            <person name="Coutinho C."/>
            <person name="Honorio N.T.B.S."/>
            <person name="Faza D.R.L.R."/>
            <person name="Carvalho W.A."/>
            <person name="Machado A.B.F."/>
            <person name="Martins M.F."/>
            <person name="Gaspar E.B."/>
        </authorList>
    </citation>
    <scope>NUCLEOTIDE SEQUENCE [LARGE SCALE GENOMIC DNA]</scope>
    <source>
        <strain evidence="1 2">2117LE</strain>
    </source>
</reference>
<evidence type="ECO:0000313" key="2">
    <source>
        <dbReference type="Proteomes" id="UP001624684"/>
    </source>
</evidence>
<organism evidence="1 2">
    <name type="scientific">Moraxella oculi</name>
    <dbReference type="NCBI Taxonomy" id="2940516"/>
    <lineage>
        <taxon>Bacteria</taxon>
        <taxon>Pseudomonadati</taxon>
        <taxon>Pseudomonadota</taxon>
        <taxon>Gammaproteobacteria</taxon>
        <taxon>Moraxellales</taxon>
        <taxon>Moraxellaceae</taxon>
        <taxon>Moraxella</taxon>
    </lineage>
</organism>
<evidence type="ECO:0000313" key="1">
    <source>
        <dbReference type="EMBL" id="MFL1732230.1"/>
    </source>
</evidence>
<keyword evidence="2" id="KW-1185">Reference proteome</keyword>
<sequence length="80" mass="9130">MPPEPENSHVISLIIHIFYLASRARRYIGMTGTPLPLTVRDISDVIDAHPTLIDRETIDEGVFAIDDEWLSEVREQIKSE</sequence>
<dbReference type="EMBL" id="JBJJXE010000004">
    <property type="protein sequence ID" value="MFL1732230.1"/>
    <property type="molecule type" value="Genomic_DNA"/>
</dbReference>
<accession>A0ABW8U6S0</accession>
<comment type="caution">
    <text evidence="1">The sequence shown here is derived from an EMBL/GenBank/DDBJ whole genome shotgun (WGS) entry which is preliminary data.</text>
</comment>